<dbReference type="AlphaFoldDB" id="A0A3N0DRG7"/>
<name>A0A3N0DRG7_9ACTN</name>
<reference evidence="1 2" key="1">
    <citation type="submission" date="2018-11" db="EMBL/GenBank/DDBJ databases">
        <authorList>
            <person name="Li F."/>
        </authorList>
    </citation>
    <scope>NUCLEOTIDE SEQUENCE [LARGE SCALE GENOMIC DNA]</scope>
    <source>
        <strain evidence="1 2">KIS18-7</strain>
    </source>
</reference>
<dbReference type="Proteomes" id="UP000277094">
    <property type="component" value="Unassembled WGS sequence"/>
</dbReference>
<evidence type="ECO:0000313" key="1">
    <source>
        <dbReference type="EMBL" id="RNL78230.1"/>
    </source>
</evidence>
<accession>A0A3N0DRG7</accession>
<comment type="caution">
    <text evidence="1">The sequence shown here is derived from an EMBL/GenBank/DDBJ whole genome shotgun (WGS) entry which is preliminary data.</text>
</comment>
<gene>
    <name evidence="1" type="ORF">EFL95_03710</name>
</gene>
<sequence>MVLCDYGQVSGDKLFINGGGIDRMYVPDGPGPYVVNFSVAGTVTVPPSQAAGNHVLGLRLETEDDEPARLFGEAAGGTVGGELHLNGSNAPVIDDQTISFAFNFQGVPLAELGGYELVCSLDGDDLRRIFFRVEAVAQS</sequence>
<dbReference type="InterPro" id="IPR054221">
    <property type="entry name" value="DUF6941"/>
</dbReference>
<dbReference type="EMBL" id="RJSG01000002">
    <property type="protein sequence ID" value="RNL78230.1"/>
    <property type="molecule type" value="Genomic_DNA"/>
</dbReference>
<protein>
    <submittedName>
        <fullName evidence="1">Uncharacterized protein</fullName>
    </submittedName>
</protein>
<keyword evidence="2" id="KW-1185">Reference proteome</keyword>
<proteinExistence type="predicted"/>
<evidence type="ECO:0000313" key="2">
    <source>
        <dbReference type="Proteomes" id="UP000277094"/>
    </source>
</evidence>
<organism evidence="1 2">
    <name type="scientific">Nocardioides marmorisolisilvae</name>
    <dbReference type="NCBI Taxonomy" id="1542737"/>
    <lineage>
        <taxon>Bacteria</taxon>
        <taxon>Bacillati</taxon>
        <taxon>Actinomycetota</taxon>
        <taxon>Actinomycetes</taxon>
        <taxon>Propionibacteriales</taxon>
        <taxon>Nocardioidaceae</taxon>
        <taxon>Nocardioides</taxon>
    </lineage>
</organism>
<dbReference type="Pfam" id="PF22091">
    <property type="entry name" value="DUF6941"/>
    <property type="match status" value="1"/>
</dbReference>